<dbReference type="WBParaSite" id="nRc.2.0.1.t22075-RA">
    <property type="protein sequence ID" value="nRc.2.0.1.t22075-RA"/>
    <property type="gene ID" value="nRc.2.0.1.g22075"/>
</dbReference>
<evidence type="ECO:0000313" key="1">
    <source>
        <dbReference type="Proteomes" id="UP000887565"/>
    </source>
</evidence>
<proteinExistence type="predicted"/>
<dbReference type="AlphaFoldDB" id="A0A915J7G2"/>
<evidence type="ECO:0000313" key="2">
    <source>
        <dbReference type="WBParaSite" id="nRc.2.0.1.t22075-RA"/>
    </source>
</evidence>
<dbReference type="Proteomes" id="UP000887565">
    <property type="component" value="Unplaced"/>
</dbReference>
<keyword evidence="1" id="KW-1185">Reference proteome</keyword>
<protein>
    <submittedName>
        <fullName evidence="2">Uncharacterized protein</fullName>
    </submittedName>
</protein>
<sequence>MLENKFQDYLFHKHKARKHIKWGYEDNLGFTEETFSWNILKCPGDDGELDNYVLSKTVSFTLNSLAFH</sequence>
<reference evidence="2" key="1">
    <citation type="submission" date="2022-11" db="UniProtKB">
        <authorList>
            <consortium name="WormBaseParasite"/>
        </authorList>
    </citation>
    <scope>IDENTIFICATION</scope>
</reference>
<organism evidence="1 2">
    <name type="scientific">Romanomermis culicivorax</name>
    <name type="common">Nematode worm</name>
    <dbReference type="NCBI Taxonomy" id="13658"/>
    <lineage>
        <taxon>Eukaryota</taxon>
        <taxon>Metazoa</taxon>
        <taxon>Ecdysozoa</taxon>
        <taxon>Nematoda</taxon>
        <taxon>Enoplea</taxon>
        <taxon>Dorylaimia</taxon>
        <taxon>Mermithida</taxon>
        <taxon>Mermithoidea</taxon>
        <taxon>Mermithidae</taxon>
        <taxon>Romanomermis</taxon>
    </lineage>
</organism>
<name>A0A915J7G2_ROMCU</name>
<accession>A0A915J7G2</accession>